<evidence type="ECO:0000313" key="1">
    <source>
        <dbReference type="EMBL" id="RNA00224.1"/>
    </source>
</evidence>
<name>A0A3M7PML9_BRAPC</name>
<proteinExistence type="predicted"/>
<comment type="caution">
    <text evidence="1">The sequence shown here is derived from an EMBL/GenBank/DDBJ whole genome shotgun (WGS) entry which is preliminary data.</text>
</comment>
<sequence>MYHIFFQNTWQLTKFKKRIILFFKNGISGKILAYRLMPTTFIYYLMANLQNLSGTQTINTNFQEIQQEDNLLNKHDFII</sequence>
<keyword evidence="2" id="KW-1185">Reference proteome</keyword>
<gene>
    <name evidence="1" type="ORF">BpHYR1_002273</name>
</gene>
<protein>
    <submittedName>
        <fullName evidence="1">Uncharacterized protein</fullName>
    </submittedName>
</protein>
<reference evidence="1 2" key="1">
    <citation type="journal article" date="2018" name="Sci. Rep.">
        <title>Genomic signatures of local adaptation to the degree of environmental predictability in rotifers.</title>
        <authorList>
            <person name="Franch-Gras L."/>
            <person name="Hahn C."/>
            <person name="Garcia-Roger E.M."/>
            <person name="Carmona M.J."/>
            <person name="Serra M."/>
            <person name="Gomez A."/>
        </authorList>
    </citation>
    <scope>NUCLEOTIDE SEQUENCE [LARGE SCALE GENOMIC DNA]</scope>
    <source>
        <strain evidence="1">HYR1</strain>
    </source>
</reference>
<dbReference type="AlphaFoldDB" id="A0A3M7PML9"/>
<dbReference type="EMBL" id="REGN01009853">
    <property type="protein sequence ID" value="RNA00224.1"/>
    <property type="molecule type" value="Genomic_DNA"/>
</dbReference>
<evidence type="ECO:0000313" key="2">
    <source>
        <dbReference type="Proteomes" id="UP000276133"/>
    </source>
</evidence>
<accession>A0A3M7PML9</accession>
<organism evidence="1 2">
    <name type="scientific">Brachionus plicatilis</name>
    <name type="common">Marine rotifer</name>
    <name type="synonym">Brachionus muelleri</name>
    <dbReference type="NCBI Taxonomy" id="10195"/>
    <lineage>
        <taxon>Eukaryota</taxon>
        <taxon>Metazoa</taxon>
        <taxon>Spiralia</taxon>
        <taxon>Gnathifera</taxon>
        <taxon>Rotifera</taxon>
        <taxon>Eurotatoria</taxon>
        <taxon>Monogononta</taxon>
        <taxon>Pseudotrocha</taxon>
        <taxon>Ploima</taxon>
        <taxon>Brachionidae</taxon>
        <taxon>Brachionus</taxon>
    </lineage>
</organism>
<dbReference type="Proteomes" id="UP000276133">
    <property type="component" value="Unassembled WGS sequence"/>
</dbReference>